<sequence length="279" mass="32029">MDLLKNKDSDNKYPKSKGQAKSKTYKTRFKDEGNPEENDHYYKITKWNEEVLNIGRQIIDEMSDEEFSRLGSKSGTLHFVQLLGLGSKRTTRTMSSKDKDYRPWSTPVGVTLYSDEDIMVPVIDVLKNKDTGIDPEKDITYREVKAGEKFHLTLYECMFLLLRDEYAGFCEANGNERGLRLTCKLSAFMRGDAKLPTPTLSFERNSLIKYADEPYRSPIKAGIVEIDEPFDGGWRIKPEFAEKFGPLLKSNKKRRRTSNKKASPTSQRATVANENELKK</sequence>
<feature type="compositionally biased region" description="Basic and acidic residues" evidence="1">
    <location>
        <begin position="1"/>
        <end position="13"/>
    </location>
</feature>
<evidence type="ECO:0000256" key="1">
    <source>
        <dbReference type="SAM" id="MobiDB-lite"/>
    </source>
</evidence>
<accession>A0A150MSW4</accession>
<feature type="compositionally biased region" description="Polar residues" evidence="1">
    <location>
        <begin position="262"/>
        <end position="273"/>
    </location>
</feature>
<protein>
    <submittedName>
        <fullName evidence="2">Uncharacterized protein</fullName>
    </submittedName>
</protein>
<dbReference type="Proteomes" id="UP000075424">
    <property type="component" value="Unassembled WGS sequence"/>
</dbReference>
<gene>
    <name evidence="2" type="ORF">B4109_3114</name>
</gene>
<feature type="compositionally biased region" description="Basic residues" evidence="1">
    <location>
        <begin position="250"/>
        <end position="259"/>
    </location>
</feature>
<name>A0A150MSW4_GEOSE</name>
<dbReference type="PATRIC" id="fig|1422.18.peg.2941"/>
<feature type="region of interest" description="Disordered" evidence="1">
    <location>
        <begin position="1"/>
        <end position="35"/>
    </location>
</feature>
<feature type="region of interest" description="Disordered" evidence="1">
    <location>
        <begin position="247"/>
        <end position="279"/>
    </location>
</feature>
<evidence type="ECO:0000313" key="3">
    <source>
        <dbReference type="Proteomes" id="UP000075424"/>
    </source>
</evidence>
<organism evidence="2 3">
    <name type="scientific">Geobacillus stearothermophilus</name>
    <name type="common">Bacillus stearothermophilus</name>
    <dbReference type="NCBI Taxonomy" id="1422"/>
    <lineage>
        <taxon>Bacteria</taxon>
        <taxon>Bacillati</taxon>
        <taxon>Bacillota</taxon>
        <taxon>Bacilli</taxon>
        <taxon>Bacillales</taxon>
        <taxon>Anoxybacillaceae</taxon>
        <taxon>Geobacillus</taxon>
    </lineage>
</organism>
<dbReference type="AlphaFoldDB" id="A0A150MSW4"/>
<proteinExistence type="predicted"/>
<dbReference type="EMBL" id="LQYV01000045">
    <property type="protein sequence ID" value="KYD27511.1"/>
    <property type="molecule type" value="Genomic_DNA"/>
</dbReference>
<dbReference type="RefSeq" id="WP_061567325.1">
    <property type="nucleotide sequence ID" value="NZ_LQYV01000045.1"/>
</dbReference>
<evidence type="ECO:0000313" key="2">
    <source>
        <dbReference type="EMBL" id="KYD27511.1"/>
    </source>
</evidence>
<feature type="compositionally biased region" description="Basic residues" evidence="1">
    <location>
        <begin position="14"/>
        <end position="27"/>
    </location>
</feature>
<reference evidence="2 3" key="1">
    <citation type="submission" date="2016-01" db="EMBL/GenBank/DDBJ databases">
        <title>Draft Genome Sequences of Seven Thermophilic Sporeformers Isolated from Foods.</title>
        <authorList>
            <person name="Berendsen E.M."/>
            <person name="Wells-Bennik M.H."/>
            <person name="Krawcyk A.O."/>
            <person name="De Jong A."/>
            <person name="Holsappel S."/>
            <person name="Eijlander R.T."/>
            <person name="Kuipers O.P."/>
        </authorList>
    </citation>
    <scope>NUCLEOTIDE SEQUENCE [LARGE SCALE GENOMIC DNA]</scope>
    <source>
        <strain evidence="2 3">B4109</strain>
    </source>
</reference>
<comment type="caution">
    <text evidence="2">The sequence shown here is derived from an EMBL/GenBank/DDBJ whole genome shotgun (WGS) entry which is preliminary data.</text>
</comment>